<comment type="caution">
    <text evidence="3">The sequence shown here is derived from an EMBL/GenBank/DDBJ whole genome shotgun (WGS) entry which is preliminary data.</text>
</comment>
<feature type="coiled-coil region" evidence="1">
    <location>
        <begin position="41"/>
        <end position="97"/>
    </location>
</feature>
<evidence type="ECO:0008006" key="5">
    <source>
        <dbReference type="Google" id="ProtNLM"/>
    </source>
</evidence>
<organism evidence="3 4">
    <name type="scientific">Flavobacterium agri</name>
    <dbReference type="NCBI Taxonomy" id="2743471"/>
    <lineage>
        <taxon>Bacteria</taxon>
        <taxon>Pseudomonadati</taxon>
        <taxon>Bacteroidota</taxon>
        <taxon>Flavobacteriia</taxon>
        <taxon>Flavobacteriales</taxon>
        <taxon>Flavobacteriaceae</taxon>
        <taxon>Flavobacterium</taxon>
    </lineage>
</organism>
<accession>A0A7Y8Y7R4</accession>
<protein>
    <recommendedName>
        <fullName evidence="5">Outer membrane protein beta-barrel domain-containing protein</fullName>
    </recommendedName>
</protein>
<dbReference type="RefSeq" id="WP_176007461.1">
    <property type="nucleotide sequence ID" value="NZ_JABWMI010000022.1"/>
</dbReference>
<feature type="signal peptide" evidence="2">
    <location>
        <begin position="1"/>
        <end position="20"/>
    </location>
</feature>
<keyword evidence="2" id="KW-0732">Signal</keyword>
<reference evidence="3 4" key="1">
    <citation type="submission" date="2020-07" db="EMBL/GenBank/DDBJ databases">
        <authorList>
            <person name="Sun Q."/>
        </authorList>
    </citation>
    <scope>NUCLEOTIDE SEQUENCE [LARGE SCALE GENOMIC DNA]</scope>
    <source>
        <strain evidence="3 4">MAH-1</strain>
    </source>
</reference>
<gene>
    <name evidence="3" type="ORF">HZF10_17100</name>
</gene>
<keyword evidence="1" id="KW-0175">Coiled coil</keyword>
<feature type="chain" id="PRO_5030721671" description="Outer membrane protein beta-barrel domain-containing protein" evidence="2">
    <location>
        <begin position="21"/>
        <end position="373"/>
    </location>
</feature>
<evidence type="ECO:0000313" key="4">
    <source>
        <dbReference type="Proteomes" id="UP000535020"/>
    </source>
</evidence>
<keyword evidence="4" id="KW-1185">Reference proteome</keyword>
<dbReference type="EMBL" id="JACBJI010000010">
    <property type="protein sequence ID" value="NYA72650.1"/>
    <property type="molecule type" value="Genomic_DNA"/>
</dbReference>
<sequence length="373" mass="42710">MKKIIFALLATGLCMSVANAQNNTENTISKDKDSTALQFEKRNKDYALKDLEAEKERIEKHEKFKLKQALNRINEKLEKKEITAEEAQKLKEDAAKEAALNIDNKLAIVENQKQLLERGSRWTFDYDGGKTLELGLGNSYDDNGSTLFGIGYENRSKKVQFDKRTYTDVVVAGGISNALSGERSLKESPYKIWKSGFAELGFTFRTRLLKDSNFWRLAYGASLQVHAFTLSGNRYVTVDGDQTNFETFPEHLKYQKLRITNLVFPAYLEFGNSKKLEYYDRVRYSTVNDWKFGIGGYAGMNLWQNQTLRYREDGRKIEDVQRRSFNASNFVYGVGAYVGFGPTAIYVKYDLNPLFKHGPQKENVISVALRIDL</sequence>
<evidence type="ECO:0000256" key="1">
    <source>
        <dbReference type="SAM" id="Coils"/>
    </source>
</evidence>
<evidence type="ECO:0000256" key="2">
    <source>
        <dbReference type="SAM" id="SignalP"/>
    </source>
</evidence>
<evidence type="ECO:0000313" key="3">
    <source>
        <dbReference type="EMBL" id="NYA72650.1"/>
    </source>
</evidence>
<name>A0A7Y8Y7R4_9FLAO</name>
<dbReference type="AlphaFoldDB" id="A0A7Y8Y7R4"/>
<proteinExistence type="predicted"/>
<dbReference type="Proteomes" id="UP000535020">
    <property type="component" value="Unassembled WGS sequence"/>
</dbReference>